<dbReference type="SUPFAM" id="SSF49464">
    <property type="entry name" value="Carboxypeptidase regulatory domain-like"/>
    <property type="match status" value="1"/>
</dbReference>
<organism evidence="1 2">
    <name type="scientific">Mucilaginibacter ginsenosidivorax</name>
    <dbReference type="NCBI Taxonomy" id="862126"/>
    <lineage>
        <taxon>Bacteria</taxon>
        <taxon>Pseudomonadati</taxon>
        <taxon>Bacteroidota</taxon>
        <taxon>Sphingobacteriia</taxon>
        <taxon>Sphingobacteriales</taxon>
        <taxon>Sphingobacteriaceae</taxon>
        <taxon>Mucilaginibacter</taxon>
    </lineage>
</organism>
<gene>
    <name evidence="1" type="ORF">FSB76_28780</name>
</gene>
<evidence type="ECO:0000313" key="1">
    <source>
        <dbReference type="EMBL" id="QEC79757.1"/>
    </source>
</evidence>
<dbReference type="EMBL" id="CP042437">
    <property type="protein sequence ID" value="QEC79757.1"/>
    <property type="molecule type" value="Genomic_DNA"/>
</dbReference>
<name>A0A5B8W8H5_9SPHI</name>
<evidence type="ECO:0000313" key="2">
    <source>
        <dbReference type="Proteomes" id="UP000321362"/>
    </source>
</evidence>
<dbReference type="RefSeq" id="WP_147059658.1">
    <property type="nucleotide sequence ID" value="NZ_CP042437.1"/>
</dbReference>
<evidence type="ECO:0008006" key="3">
    <source>
        <dbReference type="Google" id="ProtNLM"/>
    </source>
</evidence>
<dbReference type="Gene3D" id="2.60.40.1120">
    <property type="entry name" value="Carboxypeptidase-like, regulatory domain"/>
    <property type="match status" value="1"/>
</dbReference>
<accession>A0A5B8W8H5</accession>
<dbReference type="Proteomes" id="UP000321362">
    <property type="component" value="Chromosome"/>
</dbReference>
<proteinExistence type="predicted"/>
<dbReference type="AlphaFoldDB" id="A0A5B8W8H5"/>
<dbReference type="InterPro" id="IPR008969">
    <property type="entry name" value="CarboxyPept-like_regulatory"/>
</dbReference>
<dbReference type="OrthoDB" id="7432683at2"/>
<reference evidence="1 2" key="1">
    <citation type="journal article" date="2013" name="J. Microbiol.">
        <title>Mucilaginibacter ginsenosidivorax sp. nov., with ginsenoside converting activity isolated from sediment.</title>
        <authorList>
            <person name="Kim J.K."/>
            <person name="Choi T.E."/>
            <person name="Liu Q.M."/>
            <person name="Park H.Y."/>
            <person name="Yi T.H."/>
            <person name="Yoon M.H."/>
            <person name="Kim S.C."/>
            <person name="Im W.T."/>
        </authorList>
    </citation>
    <scope>NUCLEOTIDE SEQUENCE [LARGE SCALE GENOMIC DNA]</scope>
    <source>
        <strain evidence="1 2">KHI28</strain>
    </source>
</reference>
<sequence length="247" mass="27452">MNTIQNINIPKPCHQSWQQMMPAESGRHCTQCCKTVTDFTTMTNSQVIAYLSNTGNVCGRFNEHQLTNLNHQFVADAPATPSSRWKRLAVIMGIASFALSFKAVAQNKPAITVQTPRPTGDAGRIVLGKVLATTDAAETRVINGRIYDDQDVPMPGVIIKIPSSITGTTTDTAGKFRLIIPADTKQVQVSFIGYKTLLVDICADDNYQVKLTTEQYVWMGEVVVTRAPLIKRIYYKCIKRPIRKIFN</sequence>
<keyword evidence="2" id="KW-1185">Reference proteome</keyword>
<dbReference type="KEGG" id="mgk:FSB76_28780"/>
<protein>
    <recommendedName>
        <fullName evidence="3">Carboxypeptidase-like regulatory domain-containing protein</fullName>
    </recommendedName>
</protein>
<dbReference type="Pfam" id="PF13715">
    <property type="entry name" value="CarbopepD_reg_2"/>
    <property type="match status" value="1"/>
</dbReference>